<keyword evidence="6" id="KW-1185">Reference proteome</keyword>
<dbReference type="Pfam" id="PF00072">
    <property type="entry name" value="Response_reg"/>
    <property type="match status" value="1"/>
</dbReference>
<dbReference type="SMART" id="SM00448">
    <property type="entry name" value="REC"/>
    <property type="match status" value="1"/>
</dbReference>
<dbReference type="Proteomes" id="UP001196661">
    <property type="component" value="Unassembled WGS sequence"/>
</dbReference>
<evidence type="ECO:0000256" key="1">
    <source>
        <dbReference type="ARBA" id="ARBA00022553"/>
    </source>
</evidence>
<dbReference type="SUPFAM" id="SSF52172">
    <property type="entry name" value="CheY-like"/>
    <property type="match status" value="1"/>
</dbReference>
<dbReference type="Gene3D" id="3.40.50.2300">
    <property type="match status" value="1"/>
</dbReference>
<dbReference type="InterPro" id="IPR050595">
    <property type="entry name" value="Bact_response_regulator"/>
</dbReference>
<evidence type="ECO:0000256" key="2">
    <source>
        <dbReference type="PROSITE-ProRule" id="PRU00169"/>
    </source>
</evidence>
<dbReference type="PANTHER" id="PTHR44591">
    <property type="entry name" value="STRESS RESPONSE REGULATOR PROTEIN 1"/>
    <property type="match status" value="1"/>
</dbReference>
<feature type="domain" description="Response regulatory" evidence="4">
    <location>
        <begin position="231"/>
        <end position="346"/>
    </location>
</feature>
<reference evidence="5 6" key="1">
    <citation type="journal article" date="2021" name="Mar. Drugs">
        <title>Genome Reduction and Secondary Metabolism of the Marine Sponge-Associated Cyanobacterium Leptothoe.</title>
        <authorList>
            <person name="Konstantinou D."/>
            <person name="Popin R.V."/>
            <person name="Fewer D.P."/>
            <person name="Sivonen K."/>
            <person name="Gkelis S."/>
        </authorList>
    </citation>
    <scope>NUCLEOTIDE SEQUENCE [LARGE SCALE GENOMIC DNA]</scope>
    <source>
        <strain evidence="5 6">TAU-MAC 1615</strain>
    </source>
</reference>
<feature type="region of interest" description="Disordered" evidence="3">
    <location>
        <begin position="212"/>
        <end position="232"/>
    </location>
</feature>
<organism evidence="5 6">
    <name type="scientific">Leptothoe kymatousa TAU-MAC 1615</name>
    <dbReference type="NCBI Taxonomy" id="2364775"/>
    <lineage>
        <taxon>Bacteria</taxon>
        <taxon>Bacillati</taxon>
        <taxon>Cyanobacteriota</taxon>
        <taxon>Cyanophyceae</taxon>
        <taxon>Nodosilineales</taxon>
        <taxon>Cymatolegaceae</taxon>
        <taxon>Leptothoe</taxon>
        <taxon>Leptothoe kymatousa</taxon>
    </lineage>
</organism>
<dbReference type="PROSITE" id="PS50110">
    <property type="entry name" value="RESPONSE_REGULATORY"/>
    <property type="match status" value="1"/>
</dbReference>
<name>A0ABS5Y7X2_9CYAN</name>
<protein>
    <submittedName>
        <fullName evidence="5">Response regulator</fullName>
    </submittedName>
</protein>
<proteinExistence type="predicted"/>
<feature type="compositionally biased region" description="Polar residues" evidence="3">
    <location>
        <begin position="218"/>
        <end position="229"/>
    </location>
</feature>
<dbReference type="InterPro" id="IPR001789">
    <property type="entry name" value="Sig_transdc_resp-reg_receiver"/>
</dbReference>
<dbReference type="PANTHER" id="PTHR44591:SF3">
    <property type="entry name" value="RESPONSE REGULATORY DOMAIN-CONTAINING PROTEIN"/>
    <property type="match status" value="1"/>
</dbReference>
<keyword evidence="1 2" id="KW-0597">Phosphoprotein</keyword>
<evidence type="ECO:0000256" key="3">
    <source>
        <dbReference type="SAM" id="MobiDB-lite"/>
    </source>
</evidence>
<dbReference type="InterPro" id="IPR011006">
    <property type="entry name" value="CheY-like_superfamily"/>
</dbReference>
<accession>A0ABS5Y7X2</accession>
<evidence type="ECO:0000313" key="6">
    <source>
        <dbReference type="Proteomes" id="UP001196661"/>
    </source>
</evidence>
<evidence type="ECO:0000313" key="5">
    <source>
        <dbReference type="EMBL" id="MBT9313603.1"/>
    </source>
</evidence>
<feature type="modified residue" description="4-aspartylphosphate" evidence="2">
    <location>
        <position position="279"/>
    </location>
</feature>
<gene>
    <name evidence="5" type="ORF">IXB28_15425</name>
</gene>
<sequence>MNSLHIFNFLNGELTYGGSSLPHPYELSKIIGEKLKLKTMDTALRLATKRVKNPLSLREHIEFYIQIELFQWKDLEKIIRKQIILNLEQVLPGAGVIKLSSSSSFDLTLGKNGHGLPWENLQQEIAQRQQLWLSLSPTIPSKQAIPKSVAISADSISNEWAKRHLKKWVNGQRSLGEIAHHMGVDPLELAQSYMRFFKLGWLTFQHISPQTDDKQSAARHQSPSSSNRRPTILSVDDSPIVQAMIKRSIGEHYHLLLANNAIDALNLLNDNDVDLLLLDVTMPDIDGLELCRTIRKITKFQNLPVIMLTAKDGMFNKIKGQMAGSTQYLTKPVDSQKLLEVLNKYFPKQPETERYIAPSSFSEQPS</sequence>
<dbReference type="EMBL" id="JADOER010000014">
    <property type="protein sequence ID" value="MBT9313603.1"/>
    <property type="molecule type" value="Genomic_DNA"/>
</dbReference>
<evidence type="ECO:0000259" key="4">
    <source>
        <dbReference type="PROSITE" id="PS50110"/>
    </source>
</evidence>
<comment type="caution">
    <text evidence="5">The sequence shown here is derived from an EMBL/GenBank/DDBJ whole genome shotgun (WGS) entry which is preliminary data.</text>
</comment>